<proteinExistence type="predicted"/>
<evidence type="ECO:0008006" key="3">
    <source>
        <dbReference type="Google" id="ProtNLM"/>
    </source>
</evidence>
<dbReference type="OMA" id="PFVANTI"/>
<dbReference type="Proteomes" id="UP000266841">
    <property type="component" value="Unassembled WGS sequence"/>
</dbReference>
<evidence type="ECO:0000313" key="2">
    <source>
        <dbReference type="Proteomes" id="UP000266841"/>
    </source>
</evidence>
<accession>K0SC37</accession>
<reference evidence="1 2" key="1">
    <citation type="journal article" date="2012" name="Genome Biol.">
        <title>Genome and low-iron response of an oceanic diatom adapted to chronic iron limitation.</title>
        <authorList>
            <person name="Lommer M."/>
            <person name="Specht M."/>
            <person name="Roy A.S."/>
            <person name="Kraemer L."/>
            <person name="Andreson R."/>
            <person name="Gutowska M.A."/>
            <person name="Wolf J."/>
            <person name="Bergner S.V."/>
            <person name="Schilhabel M.B."/>
            <person name="Klostermeier U.C."/>
            <person name="Beiko R.G."/>
            <person name="Rosenstiel P."/>
            <person name="Hippler M."/>
            <person name="Laroche J."/>
        </authorList>
    </citation>
    <scope>NUCLEOTIDE SEQUENCE [LARGE SCALE GENOMIC DNA]</scope>
    <source>
        <strain evidence="1 2">CCMP1005</strain>
    </source>
</reference>
<protein>
    <recommendedName>
        <fullName evidence="3">Adhesin domain-containing protein</fullName>
    </recommendedName>
</protein>
<organism evidence="1 2">
    <name type="scientific">Thalassiosira oceanica</name>
    <name type="common">Marine diatom</name>
    <dbReference type="NCBI Taxonomy" id="159749"/>
    <lineage>
        <taxon>Eukaryota</taxon>
        <taxon>Sar</taxon>
        <taxon>Stramenopiles</taxon>
        <taxon>Ochrophyta</taxon>
        <taxon>Bacillariophyta</taxon>
        <taxon>Coscinodiscophyceae</taxon>
        <taxon>Thalassiosirophycidae</taxon>
        <taxon>Thalassiosirales</taxon>
        <taxon>Thalassiosiraceae</taxon>
        <taxon>Thalassiosira</taxon>
    </lineage>
</organism>
<dbReference type="eggNOG" id="ENOG502RRBD">
    <property type="taxonomic scope" value="Eukaryota"/>
</dbReference>
<gene>
    <name evidence="1" type="ORF">THAOC_16457</name>
</gene>
<evidence type="ECO:0000313" key="1">
    <source>
        <dbReference type="EMBL" id="EJK62915.1"/>
    </source>
</evidence>
<comment type="caution">
    <text evidence="1">The sequence shown here is derived from an EMBL/GenBank/DDBJ whole genome shotgun (WGS) entry which is preliminary data.</text>
</comment>
<dbReference type="OrthoDB" id="78128at2759"/>
<name>K0SC37_THAOC</name>
<sequence length="682" mass="72325">MCPRPRYLALDLRLLQTTNYCSLVRALTGSSIMMASTVACRIVRAGSNCICPQLVRRFLGSASRFHLPDLGQNGTLVIRVSDPDSDSPSSSVSKVKIIPQWRDDTILEIRQVSDEDAPCGEAMTPMTPIRDNDTASLNDGTAVVTCHQDGIATSLGRRGALAEIVLGSKGPKHNDVDSILIATVPEKCNLTCHLERGDIDITSKLEGDANLSTSDGNISVSKLRGHSVSLSTEGCTSASTGIIFVKKAIEARAVDVSTPTRLRAQMINGSSVRISALTKSVSTKGKLDADDGGAAIDIGSLYVSSGASIADSAAKLTVRGPALNDKLVRVKSLHGHLSVDARVSMPRTCGEHPLVDLGGVNGSCDVLVEASGGNSEGSFGRNAESAARVHFHSMTPESISSITCRGKVGETSITLDRKLDSEIRLLSVDKLPTAIEADHLLKLDDHGEEIEGAAEILKEELLTKGGQGIGSLPVPPAISIETEAYEDEYTSIDDGISMRVGHVINRSDEPDSRFDRAQGKINIDGAASQALSGFQTMKSGPVGGLDSQPLLLVAADGGVKLETLSWFGSIARRYNMDEMDSRACCSCCLCWSLASSCFLKLNNKDHARASMHTSDPGAHPGDKRCMDCPVDKPPQMHSKRSLKIVKNFPIIHTTTGSPKSANSAGSERLLVTMVTPAGREGT</sequence>
<dbReference type="AlphaFoldDB" id="K0SC37"/>
<dbReference type="EMBL" id="AGNL01018542">
    <property type="protein sequence ID" value="EJK62915.1"/>
    <property type="molecule type" value="Genomic_DNA"/>
</dbReference>
<keyword evidence="2" id="KW-1185">Reference proteome</keyword>